<gene>
    <name evidence="1" type="ORF">AZO1586R_871</name>
</gene>
<sequence>MAWAFIIIGPYNLKNGITVIDYELCKGSKRPYIKTAILV</sequence>
<evidence type="ECO:0000313" key="2">
    <source>
        <dbReference type="Proteomes" id="UP000635628"/>
    </source>
</evidence>
<name>A0ACA8ZPG3_9GAMM</name>
<proteinExistence type="predicted"/>
<evidence type="ECO:0000313" key="1">
    <source>
        <dbReference type="EMBL" id="CAB5499085.1"/>
    </source>
</evidence>
<organism evidence="1 2">
    <name type="scientific">Bathymodiolus azoricus thioautotrophic gill symbiont</name>
    <dbReference type="NCBI Taxonomy" id="235205"/>
    <lineage>
        <taxon>Bacteria</taxon>
        <taxon>Pseudomonadati</taxon>
        <taxon>Pseudomonadota</taxon>
        <taxon>Gammaproteobacteria</taxon>
        <taxon>sulfur-oxidizing symbionts</taxon>
    </lineage>
</organism>
<accession>A0ACA8ZPG3</accession>
<keyword evidence="2" id="KW-1185">Reference proteome</keyword>
<protein>
    <submittedName>
        <fullName evidence="1">Uncharacterized protein</fullName>
    </submittedName>
</protein>
<comment type="caution">
    <text evidence="1">The sequence shown here is derived from an EMBL/GenBank/DDBJ whole genome shotgun (WGS) entry which is preliminary data.</text>
</comment>
<reference evidence="1" key="1">
    <citation type="submission" date="2020-05" db="EMBL/GenBank/DDBJ databases">
        <authorList>
            <person name="Petersen J."/>
            <person name="Sayavedra L."/>
        </authorList>
    </citation>
    <scope>NUCLEOTIDE SEQUENCE</scope>
    <source>
        <strain evidence="1">B azoricus SOX Menez Gwen</strain>
    </source>
</reference>
<dbReference type="EMBL" id="CAESAP020000151">
    <property type="protein sequence ID" value="CAB5499085.1"/>
    <property type="molecule type" value="Genomic_DNA"/>
</dbReference>
<dbReference type="Proteomes" id="UP000635628">
    <property type="component" value="Unassembled WGS sequence"/>
</dbReference>